<feature type="transmembrane region" description="Helical" evidence="1">
    <location>
        <begin position="49"/>
        <end position="67"/>
    </location>
</feature>
<dbReference type="AlphaFoldDB" id="A0A2P1QV40"/>
<evidence type="ECO:0000256" key="1">
    <source>
        <dbReference type="SAM" id="Phobius"/>
    </source>
</evidence>
<accession>A0A2P1QV40</accession>
<sequence>MNSQWKIRNKPYEVFSESEKTGKIIQWIRFWDDRIRNRFPYLSEYQDQIGLSITIGSALGMIFFAVLYITGLISSWLCIVLNAILASFLHEIEHDLIHNLYYKGRIKVQNFMFWTVWLFRANTINPWFRREIHLLHHKLSGNKEDVEERMIGNGMPFGLKRILIMIDGNLALILQGRKIAKDAYSRLRKIKVPRTVGPYREIFFLLWYSFLLINVFHILNVLFGNPISEPSFLETNRSILNSIAVVYLIPNWIRQTSIQIVSSNMHYYGNIPNVYHQTQVLNSWFVFPFHLFCFNFGATHGIHHFVVNQPFYLRQWTAFYVLSAMKRYGIRFNDFQSMWKSNSEPLSEGEESRIDFSKVTNFPVSNPK</sequence>
<feature type="transmembrane region" description="Helical" evidence="1">
    <location>
        <begin position="201"/>
        <end position="223"/>
    </location>
</feature>
<keyword evidence="1" id="KW-0812">Transmembrane</keyword>
<protein>
    <submittedName>
        <fullName evidence="2">Stearoyl-CoA 9-desaturase</fullName>
    </submittedName>
</protein>
<gene>
    <name evidence="2" type="ORF">XB16_2284</name>
</gene>
<keyword evidence="1" id="KW-0472">Membrane</keyword>
<evidence type="ECO:0000313" key="2">
    <source>
        <dbReference type="EMBL" id="AVQ12607.1"/>
    </source>
</evidence>
<dbReference type="EMBL" id="CP027843">
    <property type="protein sequence ID" value="AVQ12607.1"/>
    <property type="molecule type" value="Genomic_DNA"/>
</dbReference>
<organism evidence="2 3">
    <name type="scientific">Leptospira santarosai</name>
    <dbReference type="NCBI Taxonomy" id="28183"/>
    <lineage>
        <taxon>Bacteria</taxon>
        <taxon>Pseudomonadati</taxon>
        <taxon>Spirochaetota</taxon>
        <taxon>Spirochaetia</taxon>
        <taxon>Leptospirales</taxon>
        <taxon>Leptospiraceae</taxon>
        <taxon>Leptospira</taxon>
    </lineage>
</organism>
<proteinExistence type="predicted"/>
<name>A0A2P1QV40_9LEPT</name>
<feature type="transmembrane region" description="Helical" evidence="1">
    <location>
        <begin position="73"/>
        <end position="90"/>
    </location>
</feature>
<dbReference type="Proteomes" id="UP000033961">
    <property type="component" value="Chromosome I"/>
</dbReference>
<keyword evidence="1" id="KW-1133">Transmembrane helix</keyword>
<evidence type="ECO:0000313" key="3">
    <source>
        <dbReference type="Proteomes" id="UP000033961"/>
    </source>
</evidence>
<reference evidence="2 3" key="1">
    <citation type="journal article" date="2015" name="Genome Announc.">
        <title>Draft Genome Sequences of Leptospira santarosai Strains U160, U164, and U233, Isolated from Asymptomatic Cattle.</title>
        <authorList>
            <person name="Kremer F.S."/>
            <person name="Eslabao M.R."/>
            <person name="Provisor M."/>
            <person name="Woloski R.D."/>
            <person name="Ramires O.V."/>
            <person name="Moreno L.Z."/>
            <person name="Moreno A.M."/>
            <person name="Hamond C."/>
            <person name="Lilenbaum W."/>
            <person name="Dellagostin O.A."/>
        </authorList>
    </citation>
    <scope>NUCLEOTIDE SEQUENCE [LARGE SCALE GENOMIC DNA]</scope>
    <source>
        <strain evidence="2 3">U160</strain>
    </source>
</reference>